<dbReference type="Pfam" id="PF13181">
    <property type="entry name" value="TPR_8"/>
    <property type="match status" value="1"/>
</dbReference>
<evidence type="ECO:0000256" key="7">
    <source>
        <dbReference type="PROSITE-ProRule" id="PRU00339"/>
    </source>
</evidence>
<comment type="caution">
    <text evidence="8">The sequence shown here is derived from an EMBL/GenBank/DDBJ whole genome shotgun (WGS) entry which is preliminary data.</text>
</comment>
<dbReference type="SUPFAM" id="SSF48452">
    <property type="entry name" value="TPR-like"/>
    <property type="match status" value="1"/>
</dbReference>
<dbReference type="GO" id="GO:0045842">
    <property type="term" value="P:positive regulation of mitotic metaphase/anaphase transition"/>
    <property type="evidence" value="ECO:0007669"/>
    <property type="project" value="TreeGrafter"/>
</dbReference>
<dbReference type="PANTHER" id="PTHR12558:SF9">
    <property type="entry name" value="CELL DIVISION CYCLE PROTEIN 16 HOMOLOG"/>
    <property type="match status" value="1"/>
</dbReference>
<dbReference type="GO" id="GO:0005737">
    <property type="term" value="C:cytoplasm"/>
    <property type="evidence" value="ECO:0007669"/>
    <property type="project" value="TreeGrafter"/>
</dbReference>
<sequence length="156" mass="17593">MLVISHCLPLSPDAVTTSFLPHHAHVDVKWPNSIATSVHLSFITLLASKATNLDATFPPAWIGYGNAYSAQEENDQALAALRTAARLFPGCHLTKLYIGMEYMRTHNFRLAEQDNFDAAITYYHKALWLKPDDQFCTEMLTRALEDESRRPGDWGK</sequence>
<dbReference type="InterPro" id="IPR011990">
    <property type="entry name" value="TPR-like_helical_dom_sf"/>
</dbReference>
<keyword evidence="9" id="KW-1185">Reference proteome</keyword>
<feature type="repeat" description="TPR" evidence="7">
    <location>
        <begin position="58"/>
        <end position="91"/>
    </location>
</feature>
<dbReference type="Proteomes" id="UP000652761">
    <property type="component" value="Unassembled WGS sequence"/>
</dbReference>
<dbReference type="PROSITE" id="PS50005">
    <property type="entry name" value="TPR"/>
    <property type="match status" value="1"/>
</dbReference>
<protein>
    <submittedName>
        <fullName evidence="8">Uncharacterized protein</fullName>
    </submittedName>
</protein>
<keyword evidence="1" id="KW-0132">Cell division</keyword>
<evidence type="ECO:0000256" key="1">
    <source>
        <dbReference type="ARBA" id="ARBA00022618"/>
    </source>
</evidence>
<proteinExistence type="predicted"/>
<evidence type="ECO:0000256" key="5">
    <source>
        <dbReference type="ARBA" id="ARBA00022803"/>
    </source>
</evidence>
<dbReference type="GO" id="GO:0005680">
    <property type="term" value="C:anaphase-promoting complex"/>
    <property type="evidence" value="ECO:0007669"/>
    <property type="project" value="TreeGrafter"/>
</dbReference>
<reference evidence="8" key="1">
    <citation type="submission" date="2017-07" db="EMBL/GenBank/DDBJ databases">
        <title>Taro Niue Genome Assembly and Annotation.</title>
        <authorList>
            <person name="Atibalentja N."/>
            <person name="Keating K."/>
            <person name="Fields C.J."/>
        </authorList>
    </citation>
    <scope>NUCLEOTIDE SEQUENCE</scope>
    <source>
        <strain evidence="8">Niue_2</strain>
        <tissue evidence="8">Leaf</tissue>
    </source>
</reference>
<keyword evidence="5 7" id="KW-0802">TPR repeat</keyword>
<dbReference type="PANTHER" id="PTHR12558">
    <property type="entry name" value="CELL DIVISION CYCLE 16,23,27"/>
    <property type="match status" value="1"/>
</dbReference>
<evidence type="ECO:0000256" key="6">
    <source>
        <dbReference type="ARBA" id="ARBA00023306"/>
    </source>
</evidence>
<dbReference type="OrthoDB" id="10006270at2759"/>
<dbReference type="AlphaFoldDB" id="A0A843V3H5"/>
<keyword evidence="3" id="KW-0498">Mitosis</keyword>
<dbReference type="GO" id="GO:0051301">
    <property type="term" value="P:cell division"/>
    <property type="evidence" value="ECO:0007669"/>
    <property type="project" value="UniProtKB-KW"/>
</dbReference>
<keyword evidence="2" id="KW-0677">Repeat</keyword>
<evidence type="ECO:0000313" key="8">
    <source>
        <dbReference type="EMBL" id="MQL90435.1"/>
    </source>
</evidence>
<organism evidence="8 9">
    <name type="scientific">Colocasia esculenta</name>
    <name type="common">Wild taro</name>
    <name type="synonym">Arum esculentum</name>
    <dbReference type="NCBI Taxonomy" id="4460"/>
    <lineage>
        <taxon>Eukaryota</taxon>
        <taxon>Viridiplantae</taxon>
        <taxon>Streptophyta</taxon>
        <taxon>Embryophyta</taxon>
        <taxon>Tracheophyta</taxon>
        <taxon>Spermatophyta</taxon>
        <taxon>Magnoliopsida</taxon>
        <taxon>Liliopsida</taxon>
        <taxon>Araceae</taxon>
        <taxon>Aroideae</taxon>
        <taxon>Colocasieae</taxon>
        <taxon>Colocasia</taxon>
    </lineage>
</organism>
<dbReference type="GO" id="GO:0031145">
    <property type="term" value="P:anaphase-promoting complex-dependent catabolic process"/>
    <property type="evidence" value="ECO:0007669"/>
    <property type="project" value="TreeGrafter"/>
</dbReference>
<accession>A0A843V3H5</accession>
<evidence type="ECO:0000313" key="9">
    <source>
        <dbReference type="Proteomes" id="UP000652761"/>
    </source>
</evidence>
<dbReference type="InterPro" id="IPR019734">
    <property type="entry name" value="TPR_rpt"/>
</dbReference>
<evidence type="ECO:0000256" key="4">
    <source>
        <dbReference type="ARBA" id="ARBA00022786"/>
    </source>
</evidence>
<evidence type="ECO:0000256" key="2">
    <source>
        <dbReference type="ARBA" id="ARBA00022737"/>
    </source>
</evidence>
<keyword evidence="6" id="KW-0131">Cell cycle</keyword>
<gene>
    <name evidence="8" type="ORF">Taro_023031</name>
</gene>
<name>A0A843V3H5_COLES</name>
<dbReference type="EMBL" id="NMUH01001241">
    <property type="protein sequence ID" value="MQL90435.1"/>
    <property type="molecule type" value="Genomic_DNA"/>
</dbReference>
<dbReference type="GO" id="GO:0016567">
    <property type="term" value="P:protein ubiquitination"/>
    <property type="evidence" value="ECO:0007669"/>
    <property type="project" value="TreeGrafter"/>
</dbReference>
<evidence type="ECO:0000256" key="3">
    <source>
        <dbReference type="ARBA" id="ARBA00022776"/>
    </source>
</evidence>
<keyword evidence="4" id="KW-0833">Ubl conjugation pathway</keyword>
<dbReference type="Gene3D" id="1.25.40.10">
    <property type="entry name" value="Tetratricopeptide repeat domain"/>
    <property type="match status" value="2"/>
</dbReference>